<dbReference type="Gene3D" id="1.10.8.100">
    <property type="entry name" value="Ribosomal RNA adenine dimethylase-like, domain 2"/>
    <property type="match status" value="1"/>
</dbReference>
<keyword evidence="8" id="KW-1185">Reference proteome</keyword>
<evidence type="ECO:0000256" key="2">
    <source>
        <dbReference type="ARBA" id="ARBA00022679"/>
    </source>
</evidence>
<dbReference type="PANTHER" id="PTHR11727">
    <property type="entry name" value="DIMETHYLADENOSINE TRANSFERASE"/>
    <property type="match status" value="1"/>
</dbReference>
<comment type="similarity">
    <text evidence="5">Belongs to the class I-like SAM-binding methyltransferase superfamily. rRNA adenine N(6)-methyltransferase family.</text>
</comment>
<dbReference type="EMBL" id="CP045652">
    <property type="protein sequence ID" value="QGA26475.1"/>
    <property type="molecule type" value="Genomic_DNA"/>
</dbReference>
<feature type="domain" description="Ribosomal RNA adenine methylase transferase N-terminal" evidence="6">
    <location>
        <begin position="21"/>
        <end position="186"/>
    </location>
</feature>
<dbReference type="InterPro" id="IPR020596">
    <property type="entry name" value="rRNA_Ade_Mease_Trfase_CS"/>
</dbReference>
<feature type="binding site" evidence="5">
    <location>
        <position position="16"/>
    </location>
    <ligand>
        <name>S-adenosyl-L-methionine</name>
        <dbReference type="ChEBI" id="CHEBI:59789"/>
    </ligand>
</feature>
<dbReference type="GO" id="GO:0003723">
    <property type="term" value="F:RNA binding"/>
    <property type="evidence" value="ECO:0007669"/>
    <property type="project" value="UniProtKB-UniRule"/>
</dbReference>
<feature type="binding site" evidence="5">
    <location>
        <position position="87"/>
    </location>
    <ligand>
        <name>S-adenosyl-L-methionine</name>
        <dbReference type="ChEBI" id="CHEBI:59789"/>
    </ligand>
</feature>
<dbReference type="PANTHER" id="PTHR11727:SF7">
    <property type="entry name" value="DIMETHYLADENOSINE TRANSFERASE-RELATED"/>
    <property type="match status" value="1"/>
</dbReference>
<dbReference type="SUPFAM" id="SSF53335">
    <property type="entry name" value="S-adenosyl-L-methionine-dependent methyltransferases"/>
    <property type="match status" value="1"/>
</dbReference>
<evidence type="ECO:0000256" key="1">
    <source>
        <dbReference type="ARBA" id="ARBA00022603"/>
    </source>
</evidence>
<dbReference type="AlphaFoldDB" id="A0A5Q0Q957"/>
<keyword evidence="4 5" id="KW-0694">RNA-binding</keyword>
<dbReference type="InterPro" id="IPR029063">
    <property type="entry name" value="SAM-dependent_MTases_sf"/>
</dbReference>
<keyword evidence="1 5" id="KW-0489">Methyltransferase</keyword>
<evidence type="ECO:0000256" key="4">
    <source>
        <dbReference type="ARBA" id="ARBA00022884"/>
    </source>
</evidence>
<evidence type="ECO:0000256" key="5">
    <source>
        <dbReference type="PROSITE-ProRule" id="PRU01026"/>
    </source>
</evidence>
<feature type="binding site" evidence="5">
    <location>
        <position position="62"/>
    </location>
    <ligand>
        <name>S-adenosyl-L-methionine</name>
        <dbReference type="ChEBI" id="CHEBI:59789"/>
    </ligand>
</feature>
<dbReference type="GO" id="GO:0005829">
    <property type="term" value="C:cytosol"/>
    <property type="evidence" value="ECO:0007669"/>
    <property type="project" value="TreeGrafter"/>
</dbReference>
<feature type="binding site" evidence="5">
    <location>
        <position position="103"/>
    </location>
    <ligand>
        <name>S-adenosyl-L-methionine</name>
        <dbReference type="ChEBI" id="CHEBI:59789"/>
    </ligand>
</feature>
<dbReference type="Gene3D" id="3.40.50.150">
    <property type="entry name" value="Vaccinia Virus protein VP39"/>
    <property type="match status" value="1"/>
</dbReference>
<sequence>MRKRNVPIRFTGQHFTVDTVLIKDAIHLIDLQKDDTVLDIGAGSGFLTVHLMKYSENVIVIENDRRLVSELKSKFKMNNNVMIAGIDYRKFSVPQKTFKVVSNIPYSITSEILKSLMYHNFELFNQGCLIVQLDCARKLVRRKYFNPYLIFYHTFFKIELIYEISPNSFMPPPKVKSALLKITKKKYIDVIDVEQKVRYLDFLHFMMKYPDLPLRTVLKKLFRKEQVRILAQTYNIMPEKPVQVMSAENFLRCFASMLEIVPVNYQPIYS</sequence>
<dbReference type="RefSeq" id="WP_153511335.1">
    <property type="nucleotide sequence ID" value="NZ_CP045652.1"/>
</dbReference>
<evidence type="ECO:0000313" key="8">
    <source>
        <dbReference type="Proteomes" id="UP000326921"/>
    </source>
</evidence>
<dbReference type="InterPro" id="IPR001737">
    <property type="entry name" value="KsgA/Erm"/>
</dbReference>
<feature type="binding site" evidence="5">
    <location>
        <position position="41"/>
    </location>
    <ligand>
        <name>S-adenosyl-L-methionine</name>
        <dbReference type="ChEBI" id="CHEBI:59789"/>
    </ligand>
</feature>
<evidence type="ECO:0000256" key="3">
    <source>
        <dbReference type="ARBA" id="ARBA00022691"/>
    </source>
</evidence>
<dbReference type="KEGG" id="sphe:GFH32_09105"/>
<organism evidence="7 8">
    <name type="scientific">Sphingobacterium zhuxiongii</name>
    <dbReference type="NCBI Taxonomy" id="2662364"/>
    <lineage>
        <taxon>Bacteria</taxon>
        <taxon>Pseudomonadati</taxon>
        <taxon>Bacteroidota</taxon>
        <taxon>Sphingobacteriia</taxon>
        <taxon>Sphingobacteriales</taxon>
        <taxon>Sphingobacteriaceae</taxon>
        <taxon>Sphingobacterium</taxon>
    </lineage>
</organism>
<accession>A0A5Q0Q957</accession>
<feature type="binding site" evidence="5">
    <location>
        <position position="14"/>
    </location>
    <ligand>
        <name>S-adenosyl-L-methionine</name>
        <dbReference type="ChEBI" id="CHEBI:59789"/>
    </ligand>
</feature>
<keyword evidence="3 5" id="KW-0949">S-adenosyl-L-methionine</keyword>
<dbReference type="PROSITE" id="PS51689">
    <property type="entry name" value="SAM_RNA_A_N6_MT"/>
    <property type="match status" value="1"/>
</dbReference>
<name>A0A5Q0Q957_9SPHI</name>
<reference evidence="7 8" key="1">
    <citation type="submission" date="2019-10" db="EMBL/GenBank/DDBJ databases">
        <authorList>
            <person name="Dong K."/>
        </authorList>
    </citation>
    <scope>NUCLEOTIDE SEQUENCE [LARGE SCALE GENOMIC DNA]</scope>
    <source>
        <strain evidence="8">dk4302</strain>
    </source>
</reference>
<dbReference type="Pfam" id="PF00398">
    <property type="entry name" value="RrnaAD"/>
    <property type="match status" value="1"/>
</dbReference>
<dbReference type="Proteomes" id="UP000326921">
    <property type="component" value="Chromosome"/>
</dbReference>
<dbReference type="InterPro" id="IPR023165">
    <property type="entry name" value="rRNA_Ade_diMease-like_C"/>
</dbReference>
<dbReference type="GO" id="GO:0000179">
    <property type="term" value="F:rRNA (adenine-N6,N6-)-dimethyltransferase activity"/>
    <property type="evidence" value="ECO:0007669"/>
    <property type="project" value="UniProtKB-UniRule"/>
</dbReference>
<dbReference type="PROSITE" id="PS01131">
    <property type="entry name" value="RRNA_A_DIMETH"/>
    <property type="match status" value="1"/>
</dbReference>
<proteinExistence type="inferred from homology"/>
<dbReference type="InterPro" id="IPR020598">
    <property type="entry name" value="rRNA_Ade_methylase_Trfase_N"/>
</dbReference>
<protein>
    <submittedName>
        <fullName evidence="7">rRNA adenine methyltransferase</fullName>
    </submittedName>
</protein>
<keyword evidence="2 5" id="KW-0808">Transferase</keyword>
<gene>
    <name evidence="7" type="ORF">GFH32_09105</name>
</gene>
<evidence type="ECO:0000259" key="6">
    <source>
        <dbReference type="SMART" id="SM00650"/>
    </source>
</evidence>
<evidence type="ECO:0000313" key="7">
    <source>
        <dbReference type="EMBL" id="QGA26475.1"/>
    </source>
</evidence>
<dbReference type="SMART" id="SM00650">
    <property type="entry name" value="rADc"/>
    <property type="match status" value="1"/>
</dbReference>